<dbReference type="SMART" id="SM00822">
    <property type="entry name" value="PKS_KR"/>
    <property type="match status" value="1"/>
</dbReference>
<keyword evidence="2" id="KW-0560">Oxidoreductase</keyword>
<dbReference type="EMBL" id="JBHLWQ010000159">
    <property type="protein sequence ID" value="MFC0202009.1"/>
    <property type="molecule type" value="Genomic_DNA"/>
</dbReference>
<comment type="similarity">
    <text evidence="1">Belongs to the short-chain dehydrogenases/reductases (SDR) family.</text>
</comment>
<accession>A0ABV6CMP1</accession>
<evidence type="ECO:0000259" key="5">
    <source>
        <dbReference type="SMART" id="SM00822"/>
    </source>
</evidence>
<organism evidence="6 7">
    <name type="scientific">Paracoccus rhizosphaerae</name>
    <dbReference type="NCBI Taxonomy" id="1133347"/>
    <lineage>
        <taxon>Bacteria</taxon>
        <taxon>Pseudomonadati</taxon>
        <taxon>Pseudomonadota</taxon>
        <taxon>Alphaproteobacteria</taxon>
        <taxon>Rhodobacterales</taxon>
        <taxon>Paracoccaceae</taxon>
        <taxon>Paracoccus</taxon>
    </lineage>
</organism>
<evidence type="ECO:0000256" key="2">
    <source>
        <dbReference type="ARBA" id="ARBA00023002"/>
    </source>
</evidence>
<dbReference type="Gene3D" id="3.40.50.720">
    <property type="entry name" value="NAD(P)-binding Rossmann-like Domain"/>
    <property type="match status" value="1"/>
</dbReference>
<sequence length="344" mass="36313">MADHRGSRPSRVVITGASAGVGRAVAEEFAAKGWHVGLIARGRAGLEGARVAVERKGGVALAIAVDVADAQAVDRAADEVVAAWDGIDIWINAAMATVLAPSRDVTPEEFRRVTDVTYLGQVFGTMAAVRQMSRQGHGTIVSIGSALAYRGIPLQAPYCAAKFAVRGFLDSLRAELLHDSSPLRVTEVHLPAVDTPQFDWSRNKMPHRPQPVPPIYSPQAIAVEVYRAAMEAPREVWLAGSAVKAILGDAAAPAVVDSVLAGQAYSGQQTDQPAQNRRDNLFDPVDDLQDHGANGRFGDRARSKVRSIRPARLRAGAAAVAVGLVAGGVIALLNSDAREGRFGG</sequence>
<dbReference type="SUPFAM" id="SSF51735">
    <property type="entry name" value="NAD(P)-binding Rossmann-fold domains"/>
    <property type="match status" value="1"/>
</dbReference>
<reference evidence="6 7" key="1">
    <citation type="submission" date="2024-09" db="EMBL/GenBank/DDBJ databases">
        <authorList>
            <person name="Sun Q."/>
            <person name="Mori K."/>
        </authorList>
    </citation>
    <scope>NUCLEOTIDE SEQUENCE [LARGE SCALE GENOMIC DNA]</scope>
    <source>
        <strain evidence="6 7">CCM 7904</strain>
    </source>
</reference>
<dbReference type="Pfam" id="PF00106">
    <property type="entry name" value="adh_short"/>
    <property type="match status" value="1"/>
</dbReference>
<keyword evidence="4" id="KW-0472">Membrane</keyword>
<evidence type="ECO:0000256" key="4">
    <source>
        <dbReference type="SAM" id="Phobius"/>
    </source>
</evidence>
<dbReference type="InterPro" id="IPR057326">
    <property type="entry name" value="KR_dom"/>
</dbReference>
<feature type="domain" description="Ketoreductase" evidence="5">
    <location>
        <begin position="10"/>
        <end position="194"/>
    </location>
</feature>
<gene>
    <name evidence="6" type="ORF">ACFFIZ_17265</name>
</gene>
<dbReference type="InterPro" id="IPR036291">
    <property type="entry name" value="NAD(P)-bd_dom_sf"/>
</dbReference>
<feature type="transmembrane region" description="Helical" evidence="4">
    <location>
        <begin position="313"/>
        <end position="333"/>
    </location>
</feature>
<evidence type="ECO:0000256" key="1">
    <source>
        <dbReference type="ARBA" id="ARBA00006484"/>
    </source>
</evidence>
<keyword evidence="4" id="KW-0812">Transmembrane</keyword>
<dbReference type="PANTHER" id="PTHR44196:SF1">
    <property type="entry name" value="DEHYDROGENASE_REDUCTASE SDR FAMILY MEMBER 7B"/>
    <property type="match status" value="1"/>
</dbReference>
<dbReference type="PANTHER" id="PTHR44196">
    <property type="entry name" value="DEHYDROGENASE/REDUCTASE SDR FAMILY MEMBER 7B"/>
    <property type="match status" value="1"/>
</dbReference>
<protein>
    <submittedName>
        <fullName evidence="6">SDR family oxidoreductase</fullName>
    </submittedName>
</protein>
<name>A0ABV6CMP1_9RHOB</name>
<dbReference type="RefSeq" id="WP_265508219.1">
    <property type="nucleotide sequence ID" value="NZ_JAOTBE010000062.1"/>
</dbReference>
<dbReference type="InterPro" id="IPR002347">
    <property type="entry name" value="SDR_fam"/>
</dbReference>
<evidence type="ECO:0000256" key="3">
    <source>
        <dbReference type="SAM" id="MobiDB-lite"/>
    </source>
</evidence>
<proteinExistence type="inferred from homology"/>
<evidence type="ECO:0000313" key="7">
    <source>
        <dbReference type="Proteomes" id="UP001589795"/>
    </source>
</evidence>
<dbReference type="PROSITE" id="PS00061">
    <property type="entry name" value="ADH_SHORT"/>
    <property type="match status" value="1"/>
</dbReference>
<dbReference type="Proteomes" id="UP001589795">
    <property type="component" value="Unassembled WGS sequence"/>
</dbReference>
<feature type="region of interest" description="Disordered" evidence="3">
    <location>
        <begin position="266"/>
        <end position="301"/>
    </location>
</feature>
<dbReference type="PRINTS" id="PR00081">
    <property type="entry name" value="GDHRDH"/>
</dbReference>
<dbReference type="InterPro" id="IPR020904">
    <property type="entry name" value="Sc_DH/Rdtase_CS"/>
</dbReference>
<keyword evidence="7" id="KW-1185">Reference proteome</keyword>
<keyword evidence="4" id="KW-1133">Transmembrane helix</keyword>
<dbReference type="NCBIfam" id="NF005495">
    <property type="entry name" value="PRK07109.1"/>
    <property type="match status" value="1"/>
</dbReference>
<evidence type="ECO:0000313" key="6">
    <source>
        <dbReference type="EMBL" id="MFC0202009.1"/>
    </source>
</evidence>
<feature type="compositionally biased region" description="Polar residues" evidence="3">
    <location>
        <begin position="266"/>
        <end position="275"/>
    </location>
</feature>
<comment type="caution">
    <text evidence="6">The sequence shown here is derived from an EMBL/GenBank/DDBJ whole genome shotgun (WGS) entry which is preliminary data.</text>
</comment>